<keyword evidence="2" id="KW-1185">Reference proteome</keyword>
<dbReference type="EMBL" id="JACMSC010000001">
    <property type="protein sequence ID" value="KAG6535761.1"/>
    <property type="molecule type" value="Genomic_DNA"/>
</dbReference>
<evidence type="ECO:0000313" key="2">
    <source>
        <dbReference type="Proteomes" id="UP000734854"/>
    </source>
</evidence>
<dbReference type="InterPro" id="IPR036397">
    <property type="entry name" value="RNaseH_sf"/>
</dbReference>
<dbReference type="GO" id="GO:0003676">
    <property type="term" value="F:nucleic acid binding"/>
    <property type="evidence" value="ECO:0007669"/>
    <property type="project" value="InterPro"/>
</dbReference>
<dbReference type="Gene3D" id="3.30.420.10">
    <property type="entry name" value="Ribonuclease H-like superfamily/Ribonuclease H"/>
    <property type="match status" value="1"/>
</dbReference>
<evidence type="ECO:0000313" key="1">
    <source>
        <dbReference type="EMBL" id="KAG6535761.1"/>
    </source>
</evidence>
<name>A0A8J5I103_ZINOF</name>
<accession>A0A8J5I103</accession>
<sequence>MVNGGRVNSWTCINFAKNVQDNLTRGFCHELAQMCQISGMEFSLDPVLHPLTARPDHVERALSARYHDTMTILQPQGKELDLLIVGGRDIVLVDALSRHIPLVNDPPTIIFSADVTHSHPGEDSSPSIAVVNASKAYFCHEGKSRTAWFTIKLQVTCEMGS</sequence>
<protein>
    <submittedName>
        <fullName evidence="1">Uncharacterized protein</fullName>
    </submittedName>
</protein>
<dbReference type="AlphaFoldDB" id="A0A8J5I103"/>
<dbReference type="Gene3D" id="3.40.50.2300">
    <property type="match status" value="1"/>
</dbReference>
<organism evidence="1 2">
    <name type="scientific">Zingiber officinale</name>
    <name type="common">Ginger</name>
    <name type="synonym">Amomum zingiber</name>
    <dbReference type="NCBI Taxonomy" id="94328"/>
    <lineage>
        <taxon>Eukaryota</taxon>
        <taxon>Viridiplantae</taxon>
        <taxon>Streptophyta</taxon>
        <taxon>Embryophyta</taxon>
        <taxon>Tracheophyta</taxon>
        <taxon>Spermatophyta</taxon>
        <taxon>Magnoliopsida</taxon>
        <taxon>Liliopsida</taxon>
        <taxon>Zingiberales</taxon>
        <taxon>Zingiberaceae</taxon>
        <taxon>Zingiber</taxon>
    </lineage>
</organism>
<dbReference type="Proteomes" id="UP000734854">
    <property type="component" value="Unassembled WGS sequence"/>
</dbReference>
<gene>
    <name evidence="1" type="ORF">ZIOFF_000790</name>
</gene>
<reference evidence="1 2" key="1">
    <citation type="submission" date="2020-08" db="EMBL/GenBank/DDBJ databases">
        <title>Plant Genome Project.</title>
        <authorList>
            <person name="Zhang R.-G."/>
        </authorList>
    </citation>
    <scope>NUCLEOTIDE SEQUENCE [LARGE SCALE GENOMIC DNA]</scope>
    <source>
        <tissue evidence="1">Rhizome</tissue>
    </source>
</reference>
<proteinExistence type="predicted"/>
<comment type="caution">
    <text evidence="1">The sequence shown here is derived from an EMBL/GenBank/DDBJ whole genome shotgun (WGS) entry which is preliminary data.</text>
</comment>
<dbReference type="PANTHER" id="PTHR22891">
    <property type="entry name" value="EUKARYOTIC TRANSLATION INITIATION FACTOR 2C"/>
    <property type="match status" value="1"/>
</dbReference>